<keyword evidence="2" id="KW-1185">Reference proteome</keyword>
<sequence length="239" mass="27102">MEQLPDIKRNDGLSASWCSESDGSNYAVSSPLCIRDDSIRSLQERDGRQYVLLDKLSLAALTEAASGCLDLDNIVIDVTRNGREQVGRPVLPSMTGWISSSIPFFHQHGGFDSIDEELLAISAEYGKMLRQETAWNSFRANSPHAYPESCPAFFLNVTRSPHRNEVFSFSADLTRGSTYPYSYGYPIEVRAQYFNDEVKVSVSYNTVYFSKERMRQFIESFRKHFLLISHVLANAPEEE</sequence>
<gene>
    <name evidence="1" type="ORF">BMOU_0026</name>
</gene>
<dbReference type="Proteomes" id="UP000019155">
    <property type="component" value="Unassembled WGS sequence"/>
</dbReference>
<dbReference type="AlphaFoldDB" id="W4NBG7"/>
<dbReference type="STRING" id="1435051.BMOU_0026"/>
<protein>
    <recommendedName>
        <fullName evidence="3">Condensation domain-containing protein</fullName>
    </recommendedName>
</protein>
<evidence type="ECO:0008006" key="3">
    <source>
        <dbReference type="Google" id="ProtNLM"/>
    </source>
</evidence>
<organism evidence="1 2">
    <name type="scientific">Bifidobacterium moukalabense DSM 27321</name>
    <dbReference type="NCBI Taxonomy" id="1435051"/>
    <lineage>
        <taxon>Bacteria</taxon>
        <taxon>Bacillati</taxon>
        <taxon>Actinomycetota</taxon>
        <taxon>Actinomycetes</taxon>
        <taxon>Bifidobacteriales</taxon>
        <taxon>Bifidobacteriaceae</taxon>
        <taxon>Bifidobacterium</taxon>
    </lineage>
</organism>
<proteinExistence type="predicted"/>
<name>W4NBG7_9BIFI</name>
<dbReference type="Gene3D" id="3.30.559.30">
    <property type="entry name" value="Nonribosomal peptide synthetase, condensation domain"/>
    <property type="match status" value="1"/>
</dbReference>
<evidence type="ECO:0000313" key="1">
    <source>
        <dbReference type="EMBL" id="ETY72025.1"/>
    </source>
</evidence>
<comment type="caution">
    <text evidence="1">The sequence shown here is derived from an EMBL/GenBank/DDBJ whole genome shotgun (WGS) entry which is preliminary data.</text>
</comment>
<dbReference type="GeneID" id="97503328"/>
<dbReference type="SUPFAM" id="SSF52777">
    <property type="entry name" value="CoA-dependent acyltransferases"/>
    <property type="match status" value="1"/>
</dbReference>
<reference evidence="1 2" key="1">
    <citation type="journal article" date="2014" name="Genome Announc.">
        <title>The Genome Sequence of Bifidobacterium moukalabense DSM 27321 Highlights the Close Phylogenetic Relatedness with the Bifidobacterium dentium Taxon.</title>
        <authorList>
            <person name="Lugli G.A."/>
            <person name="Duranti S."/>
            <person name="Milani C."/>
            <person name="Turroni F."/>
            <person name="Viappiani A."/>
            <person name="Mangifesta M."/>
            <person name="van Sinderen D."/>
            <person name="Ventura M."/>
        </authorList>
    </citation>
    <scope>NUCLEOTIDE SEQUENCE [LARGE SCALE GENOMIC DNA]</scope>
    <source>
        <strain evidence="1 2">DSM 27321</strain>
    </source>
</reference>
<dbReference type="EMBL" id="AZMV01000001">
    <property type="protein sequence ID" value="ETY72025.1"/>
    <property type="molecule type" value="Genomic_DNA"/>
</dbReference>
<accession>W4NBG7</accession>
<dbReference type="RefSeq" id="WP_235143610.1">
    <property type="nucleotide sequence ID" value="NZ_AZMV01000001.1"/>
</dbReference>
<evidence type="ECO:0000313" key="2">
    <source>
        <dbReference type="Proteomes" id="UP000019155"/>
    </source>
</evidence>